<feature type="chain" id="PRO_5029006747" evidence="2">
    <location>
        <begin position="22"/>
        <end position="211"/>
    </location>
</feature>
<feature type="compositionally biased region" description="Basic and acidic residues" evidence="1">
    <location>
        <begin position="175"/>
        <end position="189"/>
    </location>
</feature>
<feature type="compositionally biased region" description="Basic residues" evidence="1">
    <location>
        <begin position="64"/>
        <end position="88"/>
    </location>
</feature>
<feature type="compositionally biased region" description="Polar residues" evidence="1">
    <location>
        <begin position="91"/>
        <end position="112"/>
    </location>
</feature>
<evidence type="ECO:0000256" key="2">
    <source>
        <dbReference type="SAM" id="SignalP"/>
    </source>
</evidence>
<feature type="signal peptide" evidence="2">
    <location>
        <begin position="1"/>
        <end position="21"/>
    </location>
</feature>
<feature type="compositionally biased region" description="Basic and acidic residues" evidence="1">
    <location>
        <begin position="202"/>
        <end position="211"/>
    </location>
</feature>
<dbReference type="WBParaSite" id="Pan_g3490.t1">
    <property type="protein sequence ID" value="Pan_g3490.t1"/>
    <property type="gene ID" value="Pan_g3490"/>
</dbReference>
<evidence type="ECO:0000256" key="1">
    <source>
        <dbReference type="SAM" id="MobiDB-lite"/>
    </source>
</evidence>
<feature type="region of interest" description="Disordered" evidence="1">
    <location>
        <begin position="158"/>
        <end position="211"/>
    </location>
</feature>
<dbReference type="AlphaFoldDB" id="A0A7E4VUR0"/>
<keyword evidence="3" id="KW-1185">Reference proteome</keyword>
<keyword evidence="2" id="KW-0732">Signal</keyword>
<name>A0A7E4VUR0_PANRE</name>
<evidence type="ECO:0000313" key="4">
    <source>
        <dbReference type="WBParaSite" id="Pan_g3490.t1"/>
    </source>
</evidence>
<feature type="compositionally biased region" description="Basic and acidic residues" evidence="1">
    <location>
        <begin position="115"/>
        <end position="125"/>
    </location>
</feature>
<sequence>MWILFLCLPLATVIFITFTCSKVKPKPKTAPTTSSLPTSRLESSSAAADGPKEPPKASAEPKTKPKSKEKKSKRGKRAASVKTCKPKPKLSMSSNQESSTDAANKLPGTSTQKAKKADTEKKTNNDKMGASSSKNNDSVVSLKSSFTIPTAKLKHTPTPIDKQITCSGENISPTREVEKTQDSISRKIDDLEDTNSGMCSLKMDEHSSEKV</sequence>
<reference evidence="3" key="1">
    <citation type="journal article" date="2013" name="Genetics">
        <title>The draft genome and transcriptome of Panagrellus redivivus are shaped by the harsh demands of a free-living lifestyle.</title>
        <authorList>
            <person name="Srinivasan J."/>
            <person name="Dillman A.R."/>
            <person name="Macchietto M.G."/>
            <person name="Heikkinen L."/>
            <person name="Lakso M."/>
            <person name="Fracchia K.M."/>
            <person name="Antoshechkin I."/>
            <person name="Mortazavi A."/>
            <person name="Wong G."/>
            <person name="Sternberg P.W."/>
        </authorList>
    </citation>
    <scope>NUCLEOTIDE SEQUENCE [LARGE SCALE GENOMIC DNA]</scope>
    <source>
        <strain evidence="3">MT8872</strain>
    </source>
</reference>
<evidence type="ECO:0000313" key="3">
    <source>
        <dbReference type="Proteomes" id="UP000492821"/>
    </source>
</evidence>
<protein>
    <submittedName>
        <fullName evidence="4">Uncharacterized protein</fullName>
    </submittedName>
</protein>
<feature type="compositionally biased region" description="Polar residues" evidence="1">
    <location>
        <begin position="164"/>
        <end position="173"/>
    </location>
</feature>
<accession>A0A7E4VUR0</accession>
<feature type="compositionally biased region" description="Low complexity" evidence="1">
    <location>
        <begin position="29"/>
        <end position="45"/>
    </location>
</feature>
<feature type="compositionally biased region" description="Polar residues" evidence="1">
    <location>
        <begin position="130"/>
        <end position="141"/>
    </location>
</feature>
<dbReference type="Proteomes" id="UP000492821">
    <property type="component" value="Unassembled WGS sequence"/>
</dbReference>
<feature type="region of interest" description="Disordered" evidence="1">
    <location>
        <begin position="24"/>
        <end position="141"/>
    </location>
</feature>
<feature type="compositionally biased region" description="Basic and acidic residues" evidence="1">
    <location>
        <begin position="50"/>
        <end position="63"/>
    </location>
</feature>
<proteinExistence type="predicted"/>
<reference evidence="4" key="2">
    <citation type="submission" date="2020-10" db="UniProtKB">
        <authorList>
            <consortium name="WormBaseParasite"/>
        </authorList>
    </citation>
    <scope>IDENTIFICATION</scope>
</reference>
<organism evidence="3 4">
    <name type="scientific">Panagrellus redivivus</name>
    <name type="common">Microworm</name>
    <dbReference type="NCBI Taxonomy" id="6233"/>
    <lineage>
        <taxon>Eukaryota</taxon>
        <taxon>Metazoa</taxon>
        <taxon>Ecdysozoa</taxon>
        <taxon>Nematoda</taxon>
        <taxon>Chromadorea</taxon>
        <taxon>Rhabditida</taxon>
        <taxon>Tylenchina</taxon>
        <taxon>Panagrolaimomorpha</taxon>
        <taxon>Panagrolaimoidea</taxon>
        <taxon>Panagrolaimidae</taxon>
        <taxon>Panagrellus</taxon>
    </lineage>
</organism>